<dbReference type="Proteomes" id="UP000183365">
    <property type="component" value="Unassembled WGS sequence"/>
</dbReference>
<proteinExistence type="predicted"/>
<dbReference type="OrthoDB" id="3970790at2759"/>
<dbReference type="AlphaFoldDB" id="A0A1L0B7B1"/>
<reference evidence="2" key="1">
    <citation type="submission" date="2016-11" db="EMBL/GenBank/DDBJ databases">
        <authorList>
            <person name="Guldener U."/>
        </authorList>
    </citation>
    <scope>NUCLEOTIDE SEQUENCE [LARGE SCALE GENOMIC DNA]</scope>
</reference>
<organism evidence="1 2">
    <name type="scientific">Hanseniaspora guilliermondii</name>
    <dbReference type="NCBI Taxonomy" id="56406"/>
    <lineage>
        <taxon>Eukaryota</taxon>
        <taxon>Fungi</taxon>
        <taxon>Dikarya</taxon>
        <taxon>Ascomycota</taxon>
        <taxon>Saccharomycotina</taxon>
        <taxon>Saccharomycetes</taxon>
        <taxon>Saccharomycodales</taxon>
        <taxon>Saccharomycodaceae</taxon>
        <taxon>Hanseniaspora</taxon>
    </lineage>
</organism>
<protein>
    <submittedName>
        <fullName evidence="1">Uncharacterized protein</fullName>
    </submittedName>
</protein>
<sequence>MLSKSSYTLIKLSQRHLLSKKFSYIPIVKCSNKSNIIRNKVRYSTDVAGKFGVYDDSEFTDEFGNFEILDFETSLNKITNDFLISHGDKPIEKKALDKYWSLIIKDYESKCKFTSAESLQMDSTLLDHYFKFVSSTASTNLMASDILSRYINLLTLIKAGSIRDFSIAKGTTNIKKDIAFTDEMNLSINKRFVNVFDSVLRILNYVPLTNKSQDIPIHFFYIVYLRFLNELSFQSGLDVRNHQMKVIKFCLAEFLKNKDSSLNKISDINLKRFQKIQYSSLSTHSKTDSDDIESIRALQKCIIYRILITQDEKIISNVWDSINFRTGYYKDNIIENWNIFIEQMEKVFMKDQTPMSDAMKVYASTHLLSMLTEDLITFSENKIPEGKNLIKRLKSLIK</sequence>
<accession>A0A1L0B7B1</accession>
<dbReference type="VEuPathDB" id="FungiDB:HGUI_03171"/>
<name>A0A1L0B7B1_9ASCO</name>
<evidence type="ECO:0000313" key="2">
    <source>
        <dbReference type="Proteomes" id="UP000183365"/>
    </source>
</evidence>
<gene>
    <name evidence="1" type="ORF">HGUI_03171</name>
</gene>
<dbReference type="EMBL" id="FQNF01000072">
    <property type="protein sequence ID" value="SGZ40971.1"/>
    <property type="molecule type" value="Genomic_DNA"/>
</dbReference>
<evidence type="ECO:0000313" key="1">
    <source>
        <dbReference type="EMBL" id="SGZ40971.1"/>
    </source>
</evidence>
<keyword evidence="2" id="KW-1185">Reference proteome</keyword>